<dbReference type="Ensembl" id="ENSEBUT00000014804.1">
    <property type="protein sequence ID" value="ENSEBUP00000014228.1"/>
    <property type="gene ID" value="ENSEBUG00000008954.1"/>
</dbReference>
<reference evidence="4" key="1">
    <citation type="submission" date="2025-08" db="UniProtKB">
        <authorList>
            <consortium name="Ensembl"/>
        </authorList>
    </citation>
    <scope>IDENTIFICATION</scope>
</reference>
<dbReference type="Proteomes" id="UP000694388">
    <property type="component" value="Unplaced"/>
</dbReference>
<feature type="disulfide bond" evidence="1">
    <location>
        <begin position="79"/>
        <end position="91"/>
    </location>
</feature>
<dbReference type="PROSITE" id="PS50027">
    <property type="entry name" value="EGF_LAM_2"/>
    <property type="match status" value="1"/>
</dbReference>
<dbReference type="Pfam" id="PF00053">
    <property type="entry name" value="EGF_laminin"/>
    <property type="match status" value="1"/>
</dbReference>
<name>A0A8C4QFI8_EPTBU</name>
<keyword evidence="1" id="KW-0424">Laminin EGF-like domain</keyword>
<keyword evidence="1" id="KW-1015">Disulfide bond</keyword>
<dbReference type="InterPro" id="IPR002049">
    <property type="entry name" value="LE_dom"/>
</dbReference>
<keyword evidence="5" id="KW-1185">Reference proteome</keyword>
<evidence type="ECO:0000256" key="1">
    <source>
        <dbReference type="PROSITE-ProRule" id="PRU00460"/>
    </source>
</evidence>
<feature type="disulfide bond" evidence="1">
    <location>
        <begin position="113"/>
        <end position="127"/>
    </location>
</feature>
<keyword evidence="2" id="KW-0175">Coiled coil</keyword>
<proteinExistence type="predicted"/>
<feature type="coiled-coil region" evidence="2">
    <location>
        <begin position="491"/>
        <end position="546"/>
    </location>
</feature>
<organism evidence="4 5">
    <name type="scientific">Eptatretus burgeri</name>
    <name type="common">Inshore hagfish</name>
    <dbReference type="NCBI Taxonomy" id="7764"/>
    <lineage>
        <taxon>Eukaryota</taxon>
        <taxon>Metazoa</taxon>
        <taxon>Chordata</taxon>
        <taxon>Craniata</taxon>
        <taxon>Vertebrata</taxon>
        <taxon>Cyclostomata</taxon>
        <taxon>Myxini</taxon>
        <taxon>Myxiniformes</taxon>
        <taxon>Myxinidae</taxon>
        <taxon>Eptatretinae</taxon>
        <taxon>Eptatretus</taxon>
    </lineage>
</organism>
<accession>A0A8C4QFI8</accession>
<evidence type="ECO:0000313" key="4">
    <source>
        <dbReference type="Ensembl" id="ENSEBUP00000014228.1"/>
    </source>
</evidence>
<protein>
    <recommendedName>
        <fullName evidence="3">Laminin EGF-like domain-containing protein</fullName>
    </recommendedName>
</protein>
<sequence>MNIFPPTITFSHYIRFCGWTKVFDLAPSLWFKLCALLLILSVVKIHGGPRGVIQTEEEGTTSSVPARDQGHYIPQQPACKCNLQGSLGPSCHQIGLNHCQCRPGIGGAKCDRCARGHCSPFPECPPCHRCFGVWDAMLDHLSGSVIQSRHRANELQSHGTSTATYHEHFTKMDGALATIKNMTPREDASRRLKSIIQARDKTRSTMNMLGEKQSNTENSLEIFLDWSNAINFDINVLNMHVEEVNQSAMSIMRAQEEVYTMGLNGAYAAEREADRYSQTMLEKASSSVAQSVAHREQSQHKITQRGLRAQAHITRHEKDIQQTILHIESMDTQNLWDKLLADEHSIVLLADKALRKALQTQNELGKQDKETETLMQKLREALKTLDRLQHNSSMAGERSLATLKEGRGSISHAKDLLKDVTAVLKDPLVPLQTVAQLCERVLAISMSTALPELEYIRLHYRDIDNALNIPATELKAISILKEGAENARKMVNGVQESSQELSRDLHEAQQALEAAKIKGNNVKVVLDGLEQQLHQTESVLEEVQTQNGKEEWQITKLETGIEELQEDGAWLKMLAGNARDTSAKAKTEAAHSIQMVAELSDKLANMSSVDGTGVLSEEGGTSQEVTARIQGLKNEASSFVIGLRQWLNDLEEKHLKVKQMASRTTNLGGPVEWESLEERAHQLQNSITNHMHIYMACQD</sequence>
<comment type="caution">
    <text evidence="1">Lacks conserved residue(s) required for the propagation of feature annotation.</text>
</comment>
<reference evidence="4" key="2">
    <citation type="submission" date="2025-09" db="UniProtKB">
        <authorList>
            <consortium name="Ensembl"/>
        </authorList>
    </citation>
    <scope>IDENTIFICATION</scope>
</reference>
<dbReference type="CDD" id="cd00055">
    <property type="entry name" value="EGF_Lam"/>
    <property type="match status" value="1"/>
</dbReference>
<feature type="disulfide bond" evidence="1">
    <location>
        <begin position="101"/>
        <end position="110"/>
    </location>
</feature>
<dbReference type="SMART" id="SM00180">
    <property type="entry name" value="EGF_Lam"/>
    <property type="match status" value="1"/>
</dbReference>
<evidence type="ECO:0000259" key="3">
    <source>
        <dbReference type="PROSITE" id="PS50027"/>
    </source>
</evidence>
<evidence type="ECO:0000313" key="5">
    <source>
        <dbReference type="Proteomes" id="UP000694388"/>
    </source>
</evidence>
<evidence type="ECO:0000256" key="2">
    <source>
        <dbReference type="SAM" id="Coils"/>
    </source>
</evidence>
<feature type="domain" description="Laminin EGF-like" evidence="3">
    <location>
        <begin position="79"/>
        <end position="129"/>
    </location>
</feature>
<dbReference type="AlphaFoldDB" id="A0A8C4QFI8"/>